<feature type="transmembrane region" description="Helical" evidence="1">
    <location>
        <begin position="50"/>
        <end position="72"/>
    </location>
</feature>
<organism evidence="2 3">
    <name type="scientific">Vallicoccus soli</name>
    <dbReference type="NCBI Taxonomy" id="2339232"/>
    <lineage>
        <taxon>Bacteria</taxon>
        <taxon>Bacillati</taxon>
        <taxon>Actinomycetota</taxon>
        <taxon>Actinomycetes</taxon>
        <taxon>Motilibacterales</taxon>
        <taxon>Vallicoccaceae</taxon>
        <taxon>Vallicoccus</taxon>
    </lineage>
</organism>
<evidence type="ECO:0000313" key="2">
    <source>
        <dbReference type="EMBL" id="RJK92783.1"/>
    </source>
</evidence>
<keyword evidence="1" id="KW-1133">Transmembrane helix</keyword>
<gene>
    <name evidence="2" type="ORF">D5H78_18180</name>
</gene>
<evidence type="ECO:0000313" key="3">
    <source>
        <dbReference type="Proteomes" id="UP000265614"/>
    </source>
</evidence>
<dbReference type="EMBL" id="QZEZ01000012">
    <property type="protein sequence ID" value="RJK92783.1"/>
    <property type="molecule type" value="Genomic_DNA"/>
</dbReference>
<reference evidence="2 3" key="1">
    <citation type="submission" date="2018-09" db="EMBL/GenBank/DDBJ databases">
        <title>YIM 75000 draft genome.</title>
        <authorList>
            <person name="Tang S."/>
            <person name="Feng Y."/>
        </authorList>
    </citation>
    <scope>NUCLEOTIDE SEQUENCE [LARGE SCALE GENOMIC DNA]</scope>
    <source>
        <strain evidence="2 3">YIM 75000</strain>
    </source>
</reference>
<sequence length="138" mass="14018">MADRDPVLAGLAAAQLAAGLAGLVVSWRRRLPYDVGAGRLEVGRGDPRHVVRGSLLVGSALAAPVPVLAVQAALTAAVAVDGRGRRALGLLALSLVPGYLEERRARQRLAPGGADRVESPLVAAGLVLAAAVAARALR</sequence>
<keyword evidence="1" id="KW-0812">Transmembrane</keyword>
<keyword evidence="3" id="KW-1185">Reference proteome</keyword>
<accession>A0A3A3YPZ8</accession>
<protein>
    <submittedName>
        <fullName evidence="2">Uncharacterized protein</fullName>
    </submittedName>
</protein>
<name>A0A3A3YPZ8_9ACTN</name>
<dbReference type="AlphaFoldDB" id="A0A3A3YPZ8"/>
<dbReference type="RefSeq" id="WP_119951918.1">
    <property type="nucleotide sequence ID" value="NZ_QZEZ01000012.1"/>
</dbReference>
<comment type="caution">
    <text evidence="2">The sequence shown here is derived from an EMBL/GenBank/DDBJ whole genome shotgun (WGS) entry which is preliminary data.</text>
</comment>
<keyword evidence="1" id="KW-0472">Membrane</keyword>
<proteinExistence type="predicted"/>
<dbReference type="Proteomes" id="UP000265614">
    <property type="component" value="Unassembled WGS sequence"/>
</dbReference>
<evidence type="ECO:0000256" key="1">
    <source>
        <dbReference type="SAM" id="Phobius"/>
    </source>
</evidence>